<evidence type="ECO:0000313" key="2">
    <source>
        <dbReference type="Proteomes" id="UP000629468"/>
    </source>
</evidence>
<protein>
    <submittedName>
        <fullName evidence="1">Uncharacterized protein</fullName>
    </submittedName>
</protein>
<sequence length="128" mass="14522">MLLIELVARPSFSWDCSGYKPMVFHKGFSSVIQDPDDECHSSSDNMVWKSSESSFLTGIESSVDPLEKLVHLETEAVDELLNLPLQSFSMWFRMLSSAPDFRDKRNGLASWSLQKGRVYASNRSRSVI</sequence>
<name>A0A8H7C7U5_AGABI</name>
<dbReference type="Proteomes" id="UP000629468">
    <property type="component" value="Unassembled WGS sequence"/>
</dbReference>
<dbReference type="AlphaFoldDB" id="A0A8H7C7U5"/>
<evidence type="ECO:0000313" key="1">
    <source>
        <dbReference type="EMBL" id="KAF7768582.1"/>
    </source>
</evidence>
<reference evidence="1 2" key="1">
    <citation type="journal article" name="Sci. Rep.">
        <title>Telomere-to-telomere assembled and centromere annotated genomes of the two main subspecies of the button mushroom Agaricus bisporus reveal especially polymorphic chromosome ends.</title>
        <authorList>
            <person name="Sonnenberg A.S.M."/>
            <person name="Sedaghat-Telgerd N."/>
            <person name="Lavrijssen B."/>
            <person name="Ohm R.A."/>
            <person name="Hendrickx P.M."/>
            <person name="Scholtmeijer K."/>
            <person name="Baars J.J.P."/>
            <person name="van Peer A."/>
        </authorList>
    </citation>
    <scope>NUCLEOTIDE SEQUENCE [LARGE SCALE GENOMIC DNA]</scope>
    <source>
        <strain evidence="1 2">H119_p4</strain>
    </source>
</reference>
<comment type="caution">
    <text evidence="1">The sequence shown here is derived from an EMBL/GenBank/DDBJ whole genome shotgun (WGS) entry which is preliminary data.</text>
</comment>
<proteinExistence type="predicted"/>
<organism evidence="1 2">
    <name type="scientific">Agaricus bisporus var. burnettii</name>
    <dbReference type="NCBI Taxonomy" id="192524"/>
    <lineage>
        <taxon>Eukaryota</taxon>
        <taxon>Fungi</taxon>
        <taxon>Dikarya</taxon>
        <taxon>Basidiomycota</taxon>
        <taxon>Agaricomycotina</taxon>
        <taxon>Agaricomycetes</taxon>
        <taxon>Agaricomycetidae</taxon>
        <taxon>Agaricales</taxon>
        <taxon>Agaricineae</taxon>
        <taxon>Agaricaceae</taxon>
        <taxon>Agaricus</taxon>
    </lineage>
</organism>
<accession>A0A8H7C7U5</accession>
<gene>
    <name evidence="1" type="ORF">Agabi119p4_7825</name>
</gene>
<dbReference type="EMBL" id="JABXXO010000010">
    <property type="protein sequence ID" value="KAF7768582.1"/>
    <property type="molecule type" value="Genomic_DNA"/>
</dbReference>